<dbReference type="InterPro" id="IPR027417">
    <property type="entry name" value="P-loop_NTPase"/>
</dbReference>
<dbReference type="InterPro" id="IPR046346">
    <property type="entry name" value="Aminoacid_DH-like_N_sf"/>
</dbReference>
<dbReference type="GO" id="GO:0019632">
    <property type="term" value="P:shikimate metabolic process"/>
    <property type="evidence" value="ECO:0007669"/>
    <property type="project" value="TreeGrafter"/>
</dbReference>
<name>A0A1Y3XU01_9ACTN</name>
<dbReference type="PANTHER" id="PTHR21089:SF1">
    <property type="entry name" value="BIFUNCTIONAL 3-DEHYDROQUINATE DEHYDRATASE_SHIKIMATE DEHYDROGENASE, CHLOROPLASTIC"/>
    <property type="match status" value="1"/>
</dbReference>
<proteinExistence type="inferred from homology"/>
<organism evidence="13 14">
    <name type="scientific">[Collinsella] massiliensis</name>
    <dbReference type="NCBI Taxonomy" id="1232426"/>
    <lineage>
        <taxon>Bacteria</taxon>
        <taxon>Bacillati</taxon>
        <taxon>Actinomycetota</taxon>
        <taxon>Coriobacteriia</taxon>
        <taxon>Coriobacteriales</taxon>
        <taxon>Coriobacteriaceae</taxon>
        <taxon>Enorma</taxon>
    </lineage>
</organism>
<reference evidence="14" key="1">
    <citation type="submission" date="2017-04" db="EMBL/GenBank/DDBJ databases">
        <title>Function of individual gut microbiota members based on whole genome sequencing of pure cultures obtained from chicken caecum.</title>
        <authorList>
            <person name="Medvecky M."/>
            <person name="Cejkova D."/>
            <person name="Polansky O."/>
            <person name="Karasova D."/>
            <person name="Kubasova T."/>
            <person name="Cizek A."/>
            <person name="Rychlik I."/>
        </authorList>
    </citation>
    <scope>NUCLEOTIDE SEQUENCE [LARGE SCALE GENOMIC DNA]</scope>
    <source>
        <strain evidence="14">An5</strain>
    </source>
</reference>
<dbReference type="GO" id="GO:0008652">
    <property type="term" value="P:amino acid biosynthetic process"/>
    <property type="evidence" value="ECO:0007669"/>
    <property type="project" value="UniProtKB-KW"/>
</dbReference>
<dbReference type="GO" id="GO:0050661">
    <property type="term" value="F:NADP binding"/>
    <property type="evidence" value="ECO:0007669"/>
    <property type="project" value="TreeGrafter"/>
</dbReference>
<dbReference type="InterPro" id="IPR022893">
    <property type="entry name" value="Shikimate_DH_fam"/>
</dbReference>
<feature type="binding site" evidence="11">
    <location>
        <position position="289"/>
    </location>
    <ligand>
        <name>substrate</name>
    </ligand>
</feature>
<dbReference type="GO" id="GO:0005524">
    <property type="term" value="F:ATP binding"/>
    <property type="evidence" value="ECO:0007669"/>
    <property type="project" value="UniProtKB-UniRule"/>
</dbReference>
<dbReference type="SUPFAM" id="SSF51735">
    <property type="entry name" value="NAD(P)-binding Rossmann-fold domains"/>
    <property type="match status" value="1"/>
</dbReference>
<dbReference type="Pfam" id="PF08501">
    <property type="entry name" value="Shikimate_dh_N"/>
    <property type="match status" value="1"/>
</dbReference>
<feature type="binding site" evidence="11">
    <location>
        <position position="335"/>
    </location>
    <ligand>
        <name>substrate</name>
    </ligand>
</feature>
<dbReference type="InterPro" id="IPR013708">
    <property type="entry name" value="Shikimate_DH-bd_N"/>
</dbReference>
<dbReference type="Gene3D" id="3.40.50.300">
    <property type="entry name" value="P-loop containing nucleotide triphosphate hydrolases"/>
    <property type="match status" value="1"/>
</dbReference>
<comment type="caution">
    <text evidence="13">The sequence shown here is derived from an EMBL/GenBank/DDBJ whole genome shotgun (WGS) entry which is preliminary data.</text>
</comment>
<keyword evidence="6 11" id="KW-0547">Nucleotide-binding</keyword>
<keyword evidence="11" id="KW-0460">Magnesium</keyword>
<comment type="caution">
    <text evidence="11">Lacks conserved residue(s) required for the propagation of feature annotation.</text>
</comment>
<dbReference type="RefSeq" id="WP_094335295.1">
    <property type="nucleotide sequence ID" value="NZ_NFIE01000007.1"/>
</dbReference>
<comment type="function">
    <text evidence="11">Catalyzes the specific phosphorylation of the 3-hydroxyl group of shikimic acid using ATP as a cosubstrate.</text>
</comment>
<dbReference type="InterPro" id="IPR036291">
    <property type="entry name" value="NAD(P)-bd_dom_sf"/>
</dbReference>
<dbReference type="GO" id="GO:0005829">
    <property type="term" value="C:cytosol"/>
    <property type="evidence" value="ECO:0007669"/>
    <property type="project" value="TreeGrafter"/>
</dbReference>
<comment type="cofactor">
    <cofactor evidence="11">
        <name>Mg(2+)</name>
        <dbReference type="ChEBI" id="CHEBI:18420"/>
    </cofactor>
    <text evidence="11">Binds 1 Mg(2+) ion per subunit.</text>
</comment>
<protein>
    <recommendedName>
        <fullName evidence="3 11">Shikimate kinase</fullName>
        <shortName evidence="11">SK</shortName>
        <ecNumber evidence="3 11">2.7.1.71</ecNumber>
    </recommendedName>
</protein>
<dbReference type="InterPro" id="IPR000623">
    <property type="entry name" value="Shikimate_kinase/TSH1"/>
</dbReference>
<dbReference type="GO" id="GO:0009073">
    <property type="term" value="P:aromatic amino acid family biosynthetic process"/>
    <property type="evidence" value="ECO:0007669"/>
    <property type="project" value="UniProtKB-KW"/>
</dbReference>
<dbReference type="InterPro" id="IPR023000">
    <property type="entry name" value="Shikimate_kinase_CS"/>
</dbReference>
<evidence type="ECO:0000256" key="11">
    <source>
        <dbReference type="HAMAP-Rule" id="MF_00109"/>
    </source>
</evidence>
<evidence type="ECO:0000256" key="5">
    <source>
        <dbReference type="ARBA" id="ARBA00022679"/>
    </source>
</evidence>
<dbReference type="Gene3D" id="3.40.50.720">
    <property type="entry name" value="NAD(P)-binding Rossmann-like Domain"/>
    <property type="match status" value="1"/>
</dbReference>
<dbReference type="GO" id="GO:0009423">
    <property type="term" value="P:chorismate biosynthetic process"/>
    <property type="evidence" value="ECO:0007669"/>
    <property type="project" value="UniProtKB-UniRule"/>
</dbReference>
<dbReference type="SUPFAM" id="SSF53223">
    <property type="entry name" value="Aminoacid dehydrogenase-like, N-terminal domain"/>
    <property type="match status" value="1"/>
</dbReference>
<keyword evidence="14" id="KW-1185">Reference proteome</keyword>
<evidence type="ECO:0000256" key="4">
    <source>
        <dbReference type="ARBA" id="ARBA00022605"/>
    </source>
</evidence>
<comment type="pathway">
    <text evidence="1 11">Metabolic intermediate biosynthesis; chorismate biosynthesis; chorismate from D-erythrose 4-phosphate and phosphoenolpyruvate: step 5/7.</text>
</comment>
<dbReference type="Gene3D" id="3.40.50.10860">
    <property type="entry name" value="Leucine Dehydrogenase, chain A, domain 1"/>
    <property type="match status" value="1"/>
</dbReference>
<dbReference type="SUPFAM" id="SSF52540">
    <property type="entry name" value="P-loop containing nucleoside triphosphate hydrolases"/>
    <property type="match status" value="1"/>
</dbReference>
<dbReference type="HAMAP" id="MF_00109">
    <property type="entry name" value="Shikimate_kinase"/>
    <property type="match status" value="1"/>
</dbReference>
<evidence type="ECO:0000313" key="14">
    <source>
        <dbReference type="Proteomes" id="UP000195781"/>
    </source>
</evidence>
<evidence type="ECO:0000256" key="8">
    <source>
        <dbReference type="ARBA" id="ARBA00022840"/>
    </source>
</evidence>
<feature type="binding site" evidence="11">
    <location>
        <position position="383"/>
    </location>
    <ligand>
        <name>substrate</name>
    </ligand>
</feature>
<dbReference type="Proteomes" id="UP000195781">
    <property type="component" value="Unassembled WGS sequence"/>
</dbReference>
<feature type="domain" description="Shikimate dehydrogenase substrate binding N-terminal" evidence="12">
    <location>
        <begin position="12"/>
        <end position="86"/>
    </location>
</feature>
<dbReference type="EMBL" id="NFIE01000007">
    <property type="protein sequence ID" value="OUN88942.1"/>
    <property type="molecule type" value="Genomic_DNA"/>
</dbReference>
<dbReference type="PANTHER" id="PTHR21089">
    <property type="entry name" value="SHIKIMATE DEHYDROGENASE"/>
    <property type="match status" value="1"/>
</dbReference>
<evidence type="ECO:0000259" key="12">
    <source>
        <dbReference type="Pfam" id="PF08501"/>
    </source>
</evidence>
<evidence type="ECO:0000256" key="6">
    <source>
        <dbReference type="ARBA" id="ARBA00022741"/>
    </source>
</evidence>
<dbReference type="PROSITE" id="PS01128">
    <property type="entry name" value="SHIKIMATE_KINASE"/>
    <property type="match status" value="1"/>
</dbReference>
<evidence type="ECO:0000256" key="9">
    <source>
        <dbReference type="ARBA" id="ARBA00023141"/>
    </source>
</evidence>
<comment type="pathway">
    <text evidence="2">Metabolic intermediate biosynthesis; chorismate biosynthesis; chorismate from D-erythrose 4-phosphate and phosphoenolpyruvate: step 4/7.</text>
</comment>
<keyword evidence="11" id="KW-0963">Cytoplasm</keyword>
<keyword evidence="7 11" id="KW-0418">Kinase</keyword>
<feature type="binding site" evidence="11">
    <location>
        <position position="368"/>
    </location>
    <ligand>
        <name>ATP</name>
        <dbReference type="ChEBI" id="CHEBI:30616"/>
    </ligand>
</feature>
<evidence type="ECO:0000256" key="7">
    <source>
        <dbReference type="ARBA" id="ARBA00022777"/>
    </source>
</evidence>
<comment type="subunit">
    <text evidence="11">Monomer.</text>
</comment>
<dbReference type="GO" id="GO:0000287">
    <property type="term" value="F:magnesium ion binding"/>
    <property type="evidence" value="ECO:0007669"/>
    <property type="project" value="UniProtKB-UniRule"/>
</dbReference>
<dbReference type="GO" id="GO:0004765">
    <property type="term" value="F:shikimate kinase activity"/>
    <property type="evidence" value="ECO:0007669"/>
    <property type="project" value="UniProtKB-UniRule"/>
</dbReference>
<dbReference type="AlphaFoldDB" id="A0A1Y3XU01"/>
<comment type="subcellular location">
    <subcellularLocation>
        <location evidence="11">Cytoplasm</location>
    </subcellularLocation>
</comment>
<dbReference type="CDD" id="cd00464">
    <property type="entry name" value="SK"/>
    <property type="match status" value="1"/>
</dbReference>
<dbReference type="PRINTS" id="PR01100">
    <property type="entry name" value="SHIKIMTKNASE"/>
</dbReference>
<comment type="similarity">
    <text evidence="11">Belongs to the shikimate kinase family.</text>
</comment>
<evidence type="ECO:0000256" key="10">
    <source>
        <dbReference type="ARBA" id="ARBA00048567"/>
    </source>
</evidence>
<dbReference type="Pfam" id="PF01202">
    <property type="entry name" value="SKI"/>
    <property type="match status" value="1"/>
</dbReference>
<dbReference type="UniPathway" id="UPA00053">
    <property type="reaction ID" value="UER00088"/>
</dbReference>
<evidence type="ECO:0000313" key="13">
    <source>
        <dbReference type="EMBL" id="OUN88942.1"/>
    </source>
</evidence>
<keyword evidence="5 11" id="KW-0808">Transferase</keyword>
<sequence length="414" mass="44937">MDSAQKPVPYGVLGRTLGHSYTPRIYRLLADMDYIRFEREPEDVEAFLRGDAWAGVNVTIPYKRAVVPFLDELTERAQRLGNVNTIVRLPDGRLRGGNTDYFGFKMLVESTGVELAGARALVLGGSGGAGSTCMTVLRDLGAEPVAVSRSGKVTYDDLDRYADAALIVNATPVGMYPACPAAPVDLERFEHLSAVVDIVYNPARTAIMMQAEQLGIPCAGGLLMLVAQAAEAVRAYTGEVIGPDRIRAVTDALDREEENIALIGMPGSGKTRVGQAIARRLGRAHVDLDDAFRERTGSTCADFILKRGEDAFRAEETRVLEDVAKRSGLVISCGGGVVTRDENYPLLHQNSRIVMLDRPLDELSKKGRPITARDGVERLAAERMDRYRAWADKIVASRESADATASVIVAGWNA</sequence>
<comment type="catalytic activity">
    <reaction evidence="10 11">
        <text>shikimate + ATP = 3-phosphoshikimate + ADP + H(+)</text>
        <dbReference type="Rhea" id="RHEA:13121"/>
        <dbReference type="ChEBI" id="CHEBI:15378"/>
        <dbReference type="ChEBI" id="CHEBI:30616"/>
        <dbReference type="ChEBI" id="CHEBI:36208"/>
        <dbReference type="ChEBI" id="CHEBI:145989"/>
        <dbReference type="ChEBI" id="CHEBI:456216"/>
        <dbReference type="EC" id="2.7.1.71"/>
    </reaction>
</comment>
<dbReference type="OrthoDB" id="9800332at2"/>
<accession>A0A1Y3XU01</accession>
<evidence type="ECO:0000256" key="2">
    <source>
        <dbReference type="ARBA" id="ARBA00004871"/>
    </source>
</evidence>
<feature type="binding site" evidence="11">
    <location>
        <position position="271"/>
    </location>
    <ligand>
        <name>Mg(2+)</name>
        <dbReference type="ChEBI" id="CHEBI:18420"/>
    </ligand>
</feature>
<feature type="binding site" evidence="11">
    <location>
        <position position="313"/>
    </location>
    <ligand>
        <name>substrate</name>
    </ligand>
</feature>
<keyword evidence="11" id="KW-0479">Metal-binding</keyword>
<feature type="binding site" evidence="11">
    <location>
        <begin position="267"/>
        <end position="272"/>
    </location>
    <ligand>
        <name>ATP</name>
        <dbReference type="ChEBI" id="CHEBI:30616"/>
    </ligand>
</feature>
<keyword evidence="4 11" id="KW-0028">Amino-acid biosynthesis</keyword>
<gene>
    <name evidence="11" type="primary">aroK</name>
    <name evidence="13" type="ORF">B5G02_04055</name>
</gene>
<keyword evidence="8 11" id="KW-0067">ATP-binding</keyword>
<keyword evidence="9 11" id="KW-0057">Aromatic amino acid biosynthesis</keyword>
<evidence type="ECO:0000256" key="1">
    <source>
        <dbReference type="ARBA" id="ARBA00004842"/>
    </source>
</evidence>
<dbReference type="GO" id="GO:0004764">
    <property type="term" value="F:shikimate 3-dehydrogenase (NADP+) activity"/>
    <property type="evidence" value="ECO:0007669"/>
    <property type="project" value="InterPro"/>
</dbReference>
<evidence type="ECO:0000256" key="3">
    <source>
        <dbReference type="ARBA" id="ARBA00012154"/>
    </source>
</evidence>
<dbReference type="EC" id="2.7.1.71" evidence="3 11"/>
<dbReference type="CDD" id="cd01065">
    <property type="entry name" value="NAD_bind_Shikimate_DH"/>
    <property type="match status" value="1"/>
</dbReference>
<dbReference type="InterPro" id="IPR031322">
    <property type="entry name" value="Shikimate/glucono_kinase"/>
</dbReference>